<organism evidence="2 3">
    <name type="scientific">Durusdinium trenchii</name>
    <dbReference type="NCBI Taxonomy" id="1381693"/>
    <lineage>
        <taxon>Eukaryota</taxon>
        <taxon>Sar</taxon>
        <taxon>Alveolata</taxon>
        <taxon>Dinophyceae</taxon>
        <taxon>Suessiales</taxon>
        <taxon>Symbiodiniaceae</taxon>
        <taxon>Durusdinium</taxon>
    </lineage>
</organism>
<feature type="compositionally biased region" description="Basic and acidic residues" evidence="1">
    <location>
        <begin position="358"/>
        <end position="368"/>
    </location>
</feature>
<proteinExistence type="predicted"/>
<evidence type="ECO:0000313" key="3">
    <source>
        <dbReference type="Proteomes" id="UP001642484"/>
    </source>
</evidence>
<feature type="compositionally biased region" description="Acidic residues" evidence="1">
    <location>
        <begin position="292"/>
        <end position="357"/>
    </location>
</feature>
<feature type="region of interest" description="Disordered" evidence="1">
    <location>
        <begin position="1"/>
        <end position="369"/>
    </location>
</feature>
<feature type="compositionally biased region" description="Basic and acidic residues" evidence="1">
    <location>
        <begin position="90"/>
        <end position="140"/>
    </location>
</feature>
<dbReference type="EMBL" id="CAXAMN010018624">
    <property type="protein sequence ID" value="CAK9052726.1"/>
    <property type="molecule type" value="Genomic_DNA"/>
</dbReference>
<name>A0ABP0MML9_9DINO</name>
<gene>
    <name evidence="2" type="ORF">CCMP2556_LOCUS26583</name>
</gene>
<evidence type="ECO:0000256" key="1">
    <source>
        <dbReference type="SAM" id="MobiDB-lite"/>
    </source>
</evidence>
<sequence length="730" mass="82035">MPKDAPRVRAHGKSSPQELEKRAAAPPAPAKNGKNNEKKDKKAKKDKKEKRDKNLEDEATQKKNEKNPGKGVGEKKKAKRKVTFADDEEGKASESKKKKTDKASKEEKTKKEEGGKRKKKEDAEAKESKTSKMESEEQGKKTKKQKKAESAAKKKEEKEVEAASQADKKGVKEKKAKAKPEEKVAKEKKKEKPGEEEVAEQKKKEKKQKPEEEKHKTAEATKAGMDLVDYLTQQSEEQIDQQVEDHVKELQAQYEKAMEEQDKAFQEALKETEEAQAEKENESKGGSKTDCDDSEEEEGKDEEEEEEKEEDEDTEGEEDEAEEEEGESEDEDEEDEGSSSDTESSSDEENEEEEEEDKAGGEKDEKIKGILKTARTAEDLAKLVVDGKANSVTHKKQWDTFSRQILDRKKFPASLASHVLKGRTDVFNAWLQCSQDWSKVELAYTRKSSDIREVKRGRGGLKKRDILLKYPSPKGEDLCKRLRERGLWEWDEDFPQDEEEPQEFRTTWTMEHEIYYLCGHGSEVTAKSKVEESVAAKIKDKAPEEEVFLALTGESGPLAAGALPSIGNVSAEGEKAIYQSLCGEVAKPKTAPKPKKTEGEATEVKPATPQEQAQASLQEVFKQATEARKHALQLKQFSYSGELVEQLMGFSTAMETIFEKVTELQNKNVVEDKPYIEQNQLIAAKLAWYKSAEAAAKSLQSGLKPKKGKKSKEKEDGKGRPEKAVADGKK</sequence>
<feature type="region of interest" description="Disordered" evidence="1">
    <location>
        <begin position="588"/>
        <end position="609"/>
    </location>
</feature>
<protein>
    <submittedName>
        <fullName evidence="2">Uncharacterized protein</fullName>
    </submittedName>
</protein>
<feature type="compositionally biased region" description="Basic and acidic residues" evidence="1">
    <location>
        <begin position="712"/>
        <end position="730"/>
    </location>
</feature>
<evidence type="ECO:0000313" key="2">
    <source>
        <dbReference type="EMBL" id="CAK9052726.1"/>
    </source>
</evidence>
<dbReference type="Proteomes" id="UP001642484">
    <property type="component" value="Unassembled WGS sequence"/>
</dbReference>
<comment type="caution">
    <text evidence="2">The sequence shown here is derived from an EMBL/GenBank/DDBJ whole genome shotgun (WGS) entry which is preliminary data.</text>
</comment>
<accession>A0ABP0MML9</accession>
<feature type="compositionally biased region" description="Basic and acidic residues" evidence="1">
    <location>
        <begin position="256"/>
        <end position="291"/>
    </location>
</feature>
<feature type="compositionally biased region" description="Basic and acidic residues" evidence="1">
    <location>
        <begin position="178"/>
        <end position="219"/>
    </location>
</feature>
<feature type="region of interest" description="Disordered" evidence="1">
    <location>
        <begin position="698"/>
        <end position="730"/>
    </location>
</feature>
<reference evidence="2 3" key="1">
    <citation type="submission" date="2024-02" db="EMBL/GenBank/DDBJ databases">
        <authorList>
            <person name="Chen Y."/>
            <person name="Shah S."/>
            <person name="Dougan E. K."/>
            <person name="Thang M."/>
            <person name="Chan C."/>
        </authorList>
    </citation>
    <scope>NUCLEOTIDE SEQUENCE [LARGE SCALE GENOMIC DNA]</scope>
</reference>
<feature type="compositionally biased region" description="Basic and acidic residues" evidence="1">
    <location>
        <begin position="147"/>
        <end position="170"/>
    </location>
</feature>
<keyword evidence="3" id="KW-1185">Reference proteome</keyword>
<feature type="compositionally biased region" description="Basic and acidic residues" evidence="1">
    <location>
        <begin position="49"/>
        <end position="75"/>
    </location>
</feature>